<dbReference type="InterPro" id="IPR036388">
    <property type="entry name" value="WH-like_DNA-bd_sf"/>
</dbReference>
<dbReference type="InterPro" id="IPR014075">
    <property type="entry name" value="SUF_FeS_clus_asmb_SufR_cyano"/>
</dbReference>
<proteinExistence type="predicted"/>
<name>A0A4P5ZVF7_PLAAG</name>
<feature type="compositionally biased region" description="Polar residues" evidence="1">
    <location>
        <begin position="244"/>
        <end position="254"/>
    </location>
</feature>
<accession>A0A4P5ZVF7</accession>
<dbReference type="InterPro" id="IPR036390">
    <property type="entry name" value="WH_DNA-bd_sf"/>
</dbReference>
<evidence type="ECO:0000313" key="2">
    <source>
        <dbReference type="EMBL" id="GDZ93501.1"/>
    </source>
</evidence>
<sequence>MATTQHQSTKHDILQLLLKQAQATAQELAETLDISPQAIRRHLKDLEMEGLIAYNSVQVGMGRPQHVYELTTQGREHFPNRYDEFAISFLDTLTQTVGHEQVSQILHKQWQRKAIEYREKVGKGSLKERVEKLVELRKTEGYMAEWYLLESEPLDTNNHERYILTEHHCAISNVAESFPSVCGHELEMFGEILEDCTVERTHWIVNGEHRCGYLIIGGNREQPPPKPPVHAGLGGEGTPEEKASSSGFLHQSLS</sequence>
<feature type="region of interest" description="Disordered" evidence="1">
    <location>
        <begin position="218"/>
        <end position="254"/>
    </location>
</feature>
<evidence type="ECO:0000313" key="3">
    <source>
        <dbReference type="Proteomes" id="UP000299794"/>
    </source>
</evidence>
<evidence type="ECO:0000256" key="1">
    <source>
        <dbReference type="SAM" id="MobiDB-lite"/>
    </source>
</evidence>
<dbReference type="Proteomes" id="UP000299794">
    <property type="component" value="Unassembled WGS sequence"/>
</dbReference>
<dbReference type="Pfam" id="PF13412">
    <property type="entry name" value="HTH_24"/>
    <property type="match status" value="1"/>
</dbReference>
<dbReference type="EMBL" id="BJCD01000035">
    <property type="protein sequence ID" value="GDZ93501.1"/>
    <property type="molecule type" value="Genomic_DNA"/>
</dbReference>
<dbReference type="AlphaFoldDB" id="A0A4P5ZVF7"/>
<dbReference type="InterPro" id="IPR011991">
    <property type="entry name" value="ArsR-like_HTH"/>
</dbReference>
<dbReference type="PANTHER" id="PTHR38600">
    <property type="entry name" value="TRANSCRIPTIONAL REGULATORY PROTEIN"/>
    <property type="match status" value="1"/>
</dbReference>
<dbReference type="PANTHER" id="PTHR38600:SF2">
    <property type="entry name" value="SLL0088 PROTEIN"/>
    <property type="match status" value="1"/>
</dbReference>
<gene>
    <name evidence="2" type="primary">sufR</name>
    <name evidence="2" type="ORF">PA905_13400</name>
</gene>
<organism evidence="2 3">
    <name type="scientific">Planktothrix agardhii CCAP 1459/11A</name>
    <dbReference type="NCBI Taxonomy" id="282420"/>
    <lineage>
        <taxon>Bacteria</taxon>
        <taxon>Bacillati</taxon>
        <taxon>Cyanobacteriota</taxon>
        <taxon>Cyanophyceae</taxon>
        <taxon>Oscillatoriophycideae</taxon>
        <taxon>Oscillatoriales</taxon>
        <taxon>Microcoleaceae</taxon>
        <taxon>Planktothrix</taxon>
    </lineage>
</organism>
<reference evidence="3" key="1">
    <citation type="submission" date="2019-02" db="EMBL/GenBank/DDBJ databases">
        <title>Draft genome sequence of Planktothrix agardhii NIES-905.</title>
        <authorList>
            <person name="Yamaguchi H."/>
            <person name="Suzuki S."/>
            <person name="Kawachi M."/>
        </authorList>
    </citation>
    <scope>NUCLEOTIDE SEQUENCE [LARGE SCALE GENOMIC DNA]</scope>
    <source>
        <strain evidence="3">CCAP 1459/11A</strain>
    </source>
</reference>
<comment type="caution">
    <text evidence="2">The sequence shown here is derived from an EMBL/GenBank/DDBJ whole genome shotgun (WGS) entry which is preliminary data.</text>
</comment>
<protein>
    <submittedName>
        <fullName evidence="2">Putative ArsR family transcriptional regulator</fullName>
    </submittedName>
</protein>
<dbReference type="Gene3D" id="1.10.10.10">
    <property type="entry name" value="Winged helix-like DNA-binding domain superfamily/Winged helix DNA-binding domain"/>
    <property type="match status" value="1"/>
</dbReference>
<dbReference type="CDD" id="cd00090">
    <property type="entry name" value="HTH_ARSR"/>
    <property type="match status" value="1"/>
</dbReference>
<dbReference type="NCBIfam" id="TIGR02702">
    <property type="entry name" value="SufR_cyano"/>
    <property type="match status" value="1"/>
</dbReference>
<dbReference type="SUPFAM" id="SSF46785">
    <property type="entry name" value="Winged helix' DNA-binding domain"/>
    <property type="match status" value="1"/>
</dbReference>